<dbReference type="Proteomes" id="UP000233742">
    <property type="component" value="Chromosome"/>
</dbReference>
<dbReference type="CDD" id="cd06578">
    <property type="entry name" value="HemD"/>
    <property type="match status" value="1"/>
</dbReference>
<reference evidence="2 3" key="1">
    <citation type="submission" date="2017-12" db="EMBL/GenBank/DDBJ databases">
        <authorList>
            <person name="Hurst M.R.H."/>
        </authorList>
    </citation>
    <scope>NUCLEOTIDE SEQUENCE [LARGE SCALE GENOMIC DNA]</scope>
    <source>
        <strain evidence="2 3">BM15</strain>
    </source>
</reference>
<name>A0A2K9ES90_9RHOB</name>
<dbReference type="InterPro" id="IPR036108">
    <property type="entry name" value="4pyrrol_syn_uPrphyn_synt_sf"/>
</dbReference>
<evidence type="ECO:0000259" key="1">
    <source>
        <dbReference type="Pfam" id="PF02602"/>
    </source>
</evidence>
<dbReference type="SUPFAM" id="SSF69618">
    <property type="entry name" value="HemD-like"/>
    <property type="match status" value="1"/>
</dbReference>
<dbReference type="RefSeq" id="WP_101460345.1">
    <property type="nucleotide sequence ID" value="NZ_CP025408.1"/>
</dbReference>
<dbReference type="EMBL" id="CP025408">
    <property type="protein sequence ID" value="AUH33676.1"/>
    <property type="molecule type" value="Genomic_DNA"/>
</dbReference>
<dbReference type="AlphaFoldDB" id="A0A2K9ES90"/>
<feature type="domain" description="Tetrapyrrole biosynthesis uroporphyrinogen III synthase" evidence="1">
    <location>
        <begin position="31"/>
        <end position="208"/>
    </location>
</feature>
<dbReference type="KEGG" id="paro:CUV01_10010"/>
<dbReference type="Gene3D" id="3.40.50.10090">
    <property type="match status" value="1"/>
</dbReference>
<dbReference type="OrthoDB" id="7204250at2"/>
<proteinExistence type="predicted"/>
<protein>
    <submittedName>
        <fullName evidence="2">Uroporphyrinogen-III synthase</fullName>
    </submittedName>
</protein>
<keyword evidence="3" id="KW-1185">Reference proteome</keyword>
<evidence type="ECO:0000313" key="2">
    <source>
        <dbReference type="EMBL" id="AUH33676.1"/>
    </source>
</evidence>
<sequence>MPSAAPRATVLLTRPEADSQRFAAMLPDVPVLISPILRIIPVPHDPTRLDQAAGFVFTSSHAVAAAGPGRGRTALAVGPRTAAAARDAGFDVTEGPGDAQGLLPLIAASPVPLIYPRGRHIAQMLTVEDVVVYDQEAAPLTDKALQLLAGSTPVILPLFSARSARLLSDAMPARPKAPLRLAAISKSALEGWGREAAAVELARRPDADGMKETVTRLLLWEQ</sequence>
<accession>A0A2K9ES90</accession>
<dbReference type="Pfam" id="PF02602">
    <property type="entry name" value="HEM4"/>
    <property type="match status" value="1"/>
</dbReference>
<dbReference type="GO" id="GO:0004852">
    <property type="term" value="F:uroporphyrinogen-III synthase activity"/>
    <property type="evidence" value="ECO:0007669"/>
    <property type="project" value="InterPro"/>
</dbReference>
<organism evidence="2 3">
    <name type="scientific">Paracoccus tegillarcae</name>
    <dbReference type="NCBI Taxonomy" id="1529068"/>
    <lineage>
        <taxon>Bacteria</taxon>
        <taxon>Pseudomonadati</taxon>
        <taxon>Pseudomonadota</taxon>
        <taxon>Alphaproteobacteria</taxon>
        <taxon>Rhodobacterales</taxon>
        <taxon>Paracoccaceae</taxon>
        <taxon>Paracoccus</taxon>
    </lineage>
</organism>
<dbReference type="InterPro" id="IPR003754">
    <property type="entry name" value="4pyrrol_synth_uPrphyn_synth"/>
</dbReference>
<dbReference type="GO" id="GO:0033014">
    <property type="term" value="P:tetrapyrrole biosynthetic process"/>
    <property type="evidence" value="ECO:0007669"/>
    <property type="project" value="InterPro"/>
</dbReference>
<evidence type="ECO:0000313" key="3">
    <source>
        <dbReference type="Proteomes" id="UP000233742"/>
    </source>
</evidence>
<gene>
    <name evidence="2" type="ORF">CUV01_10010</name>
</gene>